<gene>
    <name evidence="1" type="ORF">C7B64_09370</name>
</gene>
<dbReference type="OrthoDB" id="462433at2"/>
<dbReference type="Proteomes" id="UP000238762">
    <property type="component" value="Unassembled WGS sequence"/>
</dbReference>
<reference evidence="1 2" key="1">
    <citation type="submission" date="2018-02" db="EMBL/GenBank/DDBJ databases">
        <authorList>
            <person name="Cohen D.B."/>
            <person name="Kent A.D."/>
        </authorList>
    </citation>
    <scope>NUCLEOTIDE SEQUENCE [LARGE SCALE GENOMIC DNA]</scope>
    <source>
        <strain evidence="1 2">CCAP 1448/3</strain>
    </source>
</reference>
<dbReference type="RefSeq" id="WP_106288384.1">
    <property type="nucleotide sequence ID" value="NZ_CAWNTC010000013.1"/>
</dbReference>
<comment type="caution">
    <text evidence="1">The sequence shown here is derived from an EMBL/GenBank/DDBJ whole genome shotgun (WGS) entry which is preliminary data.</text>
</comment>
<protein>
    <submittedName>
        <fullName evidence="1">Uncharacterized protein</fullName>
    </submittedName>
</protein>
<sequence length="114" mass="12816">MSSPSLLLNLVEGSVSFSFTLEAARNLQSALTELVQRLKSRVAQPVGGKPSPQKPMEYQYTGDIFLEIFCNPNIWATPFAAKVLITIRDDRLRLTTEAELTRVIEDVNNYLENN</sequence>
<name>A0A2T1C4L0_9CYAN</name>
<evidence type="ECO:0000313" key="2">
    <source>
        <dbReference type="Proteomes" id="UP000238762"/>
    </source>
</evidence>
<reference evidence="1 2" key="2">
    <citation type="submission" date="2018-03" db="EMBL/GenBank/DDBJ databases">
        <title>The ancient ancestry and fast evolution of plastids.</title>
        <authorList>
            <person name="Moore K.R."/>
            <person name="Magnabosco C."/>
            <person name="Momper L."/>
            <person name="Gold D.A."/>
            <person name="Bosak T."/>
            <person name="Fournier G.P."/>
        </authorList>
    </citation>
    <scope>NUCLEOTIDE SEQUENCE [LARGE SCALE GENOMIC DNA]</scope>
    <source>
        <strain evidence="1 2">CCAP 1448/3</strain>
    </source>
</reference>
<evidence type="ECO:0000313" key="1">
    <source>
        <dbReference type="EMBL" id="PSB03220.1"/>
    </source>
</evidence>
<dbReference type="EMBL" id="PVWJ01000037">
    <property type="protein sequence ID" value="PSB03220.1"/>
    <property type="molecule type" value="Genomic_DNA"/>
</dbReference>
<proteinExistence type="predicted"/>
<organism evidence="1 2">
    <name type="scientific">Merismopedia glauca CCAP 1448/3</name>
    <dbReference type="NCBI Taxonomy" id="1296344"/>
    <lineage>
        <taxon>Bacteria</taxon>
        <taxon>Bacillati</taxon>
        <taxon>Cyanobacteriota</taxon>
        <taxon>Cyanophyceae</taxon>
        <taxon>Synechococcales</taxon>
        <taxon>Merismopediaceae</taxon>
        <taxon>Merismopedia</taxon>
    </lineage>
</organism>
<accession>A0A2T1C4L0</accession>
<keyword evidence="2" id="KW-1185">Reference proteome</keyword>
<dbReference type="AlphaFoldDB" id="A0A2T1C4L0"/>